<evidence type="ECO:0000256" key="1">
    <source>
        <dbReference type="ARBA" id="ARBA00004479"/>
    </source>
</evidence>
<dbReference type="Ensembl" id="ENSVKKT00000000784.1">
    <property type="protein sequence ID" value="ENSVKKP00000000754.1"/>
    <property type="gene ID" value="ENSVKKG00000000645.1"/>
</dbReference>
<feature type="domain" description="Ig-like" evidence="10">
    <location>
        <begin position="313"/>
        <end position="442"/>
    </location>
</feature>
<dbReference type="SMART" id="SM00409">
    <property type="entry name" value="IG"/>
    <property type="match status" value="4"/>
</dbReference>
<dbReference type="PROSITE" id="PS50835">
    <property type="entry name" value="IG_LIKE"/>
    <property type="match status" value="4"/>
</dbReference>
<dbReference type="FunFam" id="2.60.40.10:FF:000491">
    <property type="entry name" value="Immunoglobulin superfamily, member 3"/>
    <property type="match status" value="1"/>
</dbReference>
<dbReference type="InterPro" id="IPR013106">
    <property type="entry name" value="Ig_V-set"/>
</dbReference>
<evidence type="ECO:0000256" key="6">
    <source>
        <dbReference type="ARBA" id="ARBA00023136"/>
    </source>
</evidence>
<evidence type="ECO:0000256" key="7">
    <source>
        <dbReference type="ARBA" id="ARBA00023157"/>
    </source>
</evidence>
<accession>A0A8D2IQA8</accession>
<keyword evidence="7" id="KW-1015">Disulfide bond</keyword>
<evidence type="ECO:0000256" key="3">
    <source>
        <dbReference type="ARBA" id="ARBA00022729"/>
    </source>
</evidence>
<comment type="subcellular location">
    <subcellularLocation>
        <location evidence="1">Membrane</location>
        <topology evidence="1">Single-pass type I membrane protein</topology>
    </subcellularLocation>
</comment>
<feature type="transmembrane region" description="Helical" evidence="9">
    <location>
        <begin position="591"/>
        <end position="618"/>
    </location>
</feature>
<reference evidence="11" key="2">
    <citation type="submission" date="2025-09" db="UniProtKB">
        <authorList>
            <consortium name="Ensembl"/>
        </authorList>
    </citation>
    <scope>IDENTIFICATION</scope>
</reference>
<feature type="domain" description="Ig-like" evidence="10">
    <location>
        <begin position="36"/>
        <end position="138"/>
    </location>
</feature>
<evidence type="ECO:0000256" key="9">
    <source>
        <dbReference type="SAM" id="Phobius"/>
    </source>
</evidence>
<name>A0A8D2IQA8_VARKO</name>
<gene>
    <name evidence="11" type="primary">IGSF8</name>
</gene>
<evidence type="ECO:0000256" key="8">
    <source>
        <dbReference type="ARBA" id="ARBA00023319"/>
    </source>
</evidence>
<dbReference type="Pfam" id="PF07686">
    <property type="entry name" value="V-set"/>
    <property type="match status" value="1"/>
</dbReference>
<dbReference type="OMA" id="FIPCNVS"/>
<evidence type="ECO:0000313" key="12">
    <source>
        <dbReference type="Proteomes" id="UP000694545"/>
    </source>
</evidence>
<evidence type="ECO:0000259" key="10">
    <source>
        <dbReference type="PROSITE" id="PS50835"/>
    </source>
</evidence>
<dbReference type="InterPro" id="IPR051102">
    <property type="entry name" value="IgSF_V-set/TM_domain"/>
</dbReference>
<dbReference type="Gene3D" id="2.60.40.10">
    <property type="entry name" value="Immunoglobulins"/>
    <property type="match status" value="4"/>
</dbReference>
<dbReference type="PANTHER" id="PTHR12207">
    <property type="entry name" value="V-SET AND TRANSMEMBRANE DOMAIN-CONTAINING PROTEIN"/>
    <property type="match status" value="1"/>
</dbReference>
<dbReference type="FunFam" id="2.60.40.10:FF:000191">
    <property type="entry name" value="Immunoglobulin superfamily member 3"/>
    <property type="match status" value="1"/>
</dbReference>
<evidence type="ECO:0000256" key="5">
    <source>
        <dbReference type="ARBA" id="ARBA00022989"/>
    </source>
</evidence>
<feature type="domain" description="Ig-like" evidence="10">
    <location>
        <begin position="455"/>
        <end position="580"/>
    </location>
</feature>
<keyword evidence="3" id="KW-0732">Signal</keyword>
<reference evidence="11" key="1">
    <citation type="submission" date="2025-08" db="UniProtKB">
        <authorList>
            <consortium name="Ensembl"/>
        </authorList>
    </citation>
    <scope>IDENTIFICATION</scope>
</reference>
<dbReference type="PANTHER" id="PTHR12207:SF22">
    <property type="entry name" value="IMMUNOGLOBULIN SUPERFAMILY MEMBER 8"/>
    <property type="match status" value="1"/>
</dbReference>
<dbReference type="SMART" id="SM00406">
    <property type="entry name" value="IGv"/>
    <property type="match status" value="2"/>
</dbReference>
<keyword evidence="2 9" id="KW-0812">Transmembrane</keyword>
<dbReference type="AlphaFoldDB" id="A0A8D2IQA8"/>
<dbReference type="InterPro" id="IPR013783">
    <property type="entry name" value="Ig-like_fold"/>
</dbReference>
<organism evidence="11 12">
    <name type="scientific">Varanus komodoensis</name>
    <name type="common">Komodo dragon</name>
    <dbReference type="NCBI Taxonomy" id="61221"/>
    <lineage>
        <taxon>Eukaryota</taxon>
        <taxon>Metazoa</taxon>
        <taxon>Chordata</taxon>
        <taxon>Craniata</taxon>
        <taxon>Vertebrata</taxon>
        <taxon>Euteleostomi</taxon>
        <taxon>Lepidosauria</taxon>
        <taxon>Squamata</taxon>
        <taxon>Bifurcata</taxon>
        <taxon>Unidentata</taxon>
        <taxon>Episquamata</taxon>
        <taxon>Toxicofera</taxon>
        <taxon>Anguimorpha</taxon>
        <taxon>Paleoanguimorpha</taxon>
        <taxon>Varanoidea</taxon>
        <taxon>Varanidae</taxon>
        <taxon>Varanus</taxon>
    </lineage>
</organism>
<dbReference type="InterPro" id="IPR036179">
    <property type="entry name" value="Ig-like_dom_sf"/>
</dbReference>
<feature type="domain" description="Ig-like" evidence="10">
    <location>
        <begin position="177"/>
        <end position="301"/>
    </location>
</feature>
<protein>
    <submittedName>
        <fullName evidence="11">Immunoglobulin superfamily member 8</fullName>
    </submittedName>
</protein>
<keyword evidence="12" id="KW-1185">Reference proteome</keyword>
<keyword evidence="4" id="KW-0677">Repeat</keyword>
<keyword evidence="8" id="KW-0393">Immunoglobulin domain</keyword>
<dbReference type="SUPFAM" id="SSF48726">
    <property type="entry name" value="Immunoglobulin"/>
    <property type="match status" value="3"/>
</dbReference>
<sequence>MTCFPALYSVIKIIRIRVELPEAQSPCWLSSAKRLPLAREVHLPAGPLYRVEGTVVSIPCNVTEYEGPTLQHFEWFLYRPSAPDISIGVISTKDPTFPYAIFGARVQAGEVSVRRLRGDAVELRIKEVRVADMGTYECYTPSTDSKYHGAYSGKVELRVLPNRLSVAAAPPPLEPPPRSRAATGAALAQVTVLEGRELRLACLAASETQQHTHLAVSFSVSAPPGASEPQEVIGVRRDFAVEAGGRFSERHGAQELSLAKLGRQEYRMSLGWLQPEDSGRYHCTAAEWIQDPDGSWQKIVEKRLALAQVTVQPLAGQLAVSASPASVRAISGEALELLCNVSGPAALLSAPAALSVGWELSGGAGPEGRLVAQLEVDGTVVLGESYANPRVGRRHVSLRKLPSPPGCYLLRIEAAQPGDAGAYRCVVQVLVRAPSTELRRVATARSEAVAVDVASKAVVLGAVAWLPSPTIYRGDTAELRCNVSVASAEAVRLALSWWVEAEPQGAMLAAVSREGVAAFGPRASGGAVSVDKVGPRSHRLRLHGVQPSDGGRYHCAVTAWVRSPDLSWYNAGSVESNAVSMHPYALPMDTLFVPLLVGVSSALFTGVTILVAVTCCFMKRLRKR</sequence>
<dbReference type="InterPro" id="IPR003599">
    <property type="entry name" value="Ig_sub"/>
</dbReference>
<dbReference type="InterPro" id="IPR007110">
    <property type="entry name" value="Ig-like_dom"/>
</dbReference>
<dbReference type="Proteomes" id="UP000694545">
    <property type="component" value="Unplaced"/>
</dbReference>
<proteinExistence type="predicted"/>
<keyword evidence="5 9" id="KW-1133">Transmembrane helix</keyword>
<evidence type="ECO:0000313" key="11">
    <source>
        <dbReference type="Ensembl" id="ENSVKKP00000000754.1"/>
    </source>
</evidence>
<dbReference type="GO" id="GO:0016020">
    <property type="term" value="C:membrane"/>
    <property type="evidence" value="ECO:0007669"/>
    <property type="project" value="UniProtKB-SubCell"/>
</dbReference>
<keyword evidence="6 9" id="KW-0472">Membrane</keyword>
<evidence type="ECO:0000256" key="4">
    <source>
        <dbReference type="ARBA" id="ARBA00022737"/>
    </source>
</evidence>
<evidence type="ECO:0000256" key="2">
    <source>
        <dbReference type="ARBA" id="ARBA00022692"/>
    </source>
</evidence>